<evidence type="ECO:0000313" key="2">
    <source>
        <dbReference type="EMBL" id="GBE85178.1"/>
    </source>
</evidence>
<dbReference type="SUPFAM" id="SSF81383">
    <property type="entry name" value="F-box domain"/>
    <property type="match status" value="1"/>
</dbReference>
<proteinExistence type="predicted"/>
<protein>
    <recommendedName>
        <fullName evidence="1">F-box domain-containing protein</fullName>
    </recommendedName>
</protein>
<accession>A0A401GSH2</accession>
<dbReference type="InterPro" id="IPR015943">
    <property type="entry name" value="WD40/YVTN_repeat-like_dom_sf"/>
</dbReference>
<reference evidence="2 3" key="1">
    <citation type="journal article" date="2018" name="Sci. Rep.">
        <title>Genome sequence of the cauliflower mushroom Sparassis crispa (Hanabiratake) and its association with beneficial usage.</title>
        <authorList>
            <person name="Kiyama R."/>
            <person name="Furutani Y."/>
            <person name="Kawaguchi K."/>
            <person name="Nakanishi T."/>
        </authorList>
    </citation>
    <scope>NUCLEOTIDE SEQUENCE [LARGE SCALE GENOMIC DNA]</scope>
</reference>
<name>A0A401GSH2_9APHY</name>
<dbReference type="GeneID" id="38782095"/>
<dbReference type="PROSITE" id="PS50181">
    <property type="entry name" value="FBOX"/>
    <property type="match status" value="1"/>
</dbReference>
<dbReference type="EMBL" id="BFAD01000007">
    <property type="protein sequence ID" value="GBE85178.1"/>
    <property type="molecule type" value="Genomic_DNA"/>
</dbReference>
<evidence type="ECO:0000259" key="1">
    <source>
        <dbReference type="PROSITE" id="PS50181"/>
    </source>
</evidence>
<feature type="domain" description="F-box" evidence="1">
    <location>
        <begin position="1"/>
        <end position="48"/>
    </location>
</feature>
<organism evidence="2 3">
    <name type="scientific">Sparassis crispa</name>
    <dbReference type="NCBI Taxonomy" id="139825"/>
    <lineage>
        <taxon>Eukaryota</taxon>
        <taxon>Fungi</taxon>
        <taxon>Dikarya</taxon>
        <taxon>Basidiomycota</taxon>
        <taxon>Agaricomycotina</taxon>
        <taxon>Agaricomycetes</taxon>
        <taxon>Polyporales</taxon>
        <taxon>Sparassidaceae</taxon>
        <taxon>Sparassis</taxon>
    </lineage>
</organism>
<dbReference type="RefSeq" id="XP_027616091.1">
    <property type="nucleotide sequence ID" value="XM_027760290.1"/>
</dbReference>
<dbReference type="SUPFAM" id="SSF50978">
    <property type="entry name" value="WD40 repeat-like"/>
    <property type="match status" value="1"/>
</dbReference>
<dbReference type="InterPro" id="IPR001810">
    <property type="entry name" value="F-box_dom"/>
</dbReference>
<evidence type="ECO:0000313" key="3">
    <source>
        <dbReference type="Proteomes" id="UP000287166"/>
    </source>
</evidence>
<keyword evidence="3" id="KW-1185">Reference proteome</keyword>
<comment type="caution">
    <text evidence="2">The sequence shown here is derived from an EMBL/GenBank/DDBJ whole genome shotgun (WGS) entry which is preliminary data.</text>
</comment>
<gene>
    <name evidence="2" type="ORF">SCP_0703640</name>
</gene>
<dbReference type="AlphaFoldDB" id="A0A401GSH2"/>
<dbReference type="InterPro" id="IPR036047">
    <property type="entry name" value="F-box-like_dom_sf"/>
</dbReference>
<dbReference type="InParanoid" id="A0A401GSH2"/>
<dbReference type="OrthoDB" id="1259151at2759"/>
<dbReference type="Gene3D" id="2.130.10.10">
    <property type="entry name" value="YVTN repeat-like/Quinoprotein amine dehydrogenase"/>
    <property type="match status" value="1"/>
</dbReference>
<dbReference type="Proteomes" id="UP000287166">
    <property type="component" value="Unassembled WGS sequence"/>
</dbReference>
<sequence>MNIQSLPSDVIIFLMQFLSTRDLASLSAVCKFLHSLIEEFGWKTYVRLDSRPSYSLRKSFSSWDFRSQARYNTLTDRNWVYAESVARPLSLKWTGKFRSLLAINSSRLFVGAGNTIYTYAFTQTKPTDSPGIRLESMYTTSTQLQARHDLSSLVCVSDEGLDRTLYVGYADGALERVTLPACRAGLESTTVEPSVRKKQYFHGNEMVESLSSTGEHVLSLSNDGTAVFFNRSYHAHSEEAQIINLEGRGWATYLSTKSSTPYAVFGTSSLSPLVVHNICTSQVSLNPSAVLASTQSLEQPERSSAVYGISGAPSSSPWGSSDQIIVSGWYDGVVRVHDLRSCARACSSGNASTEPEPLRPVMSVYDPWTFEPIYTVSCGGGSSSHIAAGTARHSVVSFWDVRYPTRGWSVHGPGNDSSPVYSVILESSRLFGATQSRPFVLDFGPDLKEETYPRLHRDYREEGLKRRDKSGAGFYVTKYSHARTR</sequence>
<dbReference type="InterPro" id="IPR036322">
    <property type="entry name" value="WD40_repeat_dom_sf"/>
</dbReference>
<dbReference type="Pfam" id="PF12937">
    <property type="entry name" value="F-box-like"/>
    <property type="match status" value="1"/>
</dbReference>
<dbReference type="CDD" id="cd09917">
    <property type="entry name" value="F-box_SF"/>
    <property type="match status" value="1"/>
</dbReference>